<dbReference type="PANTHER" id="PTHR30055:SF148">
    <property type="entry name" value="TETR-FAMILY TRANSCRIPTIONAL REGULATOR"/>
    <property type="match status" value="1"/>
</dbReference>
<dbReference type="EMBL" id="HE804045">
    <property type="protein sequence ID" value="CCH30259.1"/>
    <property type="molecule type" value="Genomic_DNA"/>
</dbReference>
<evidence type="ECO:0000313" key="4">
    <source>
        <dbReference type="EMBL" id="CCH30259.1"/>
    </source>
</evidence>
<name>K0K011_SACES</name>
<dbReference type="OrthoDB" id="4709966at2"/>
<dbReference type="GO" id="GO:0000976">
    <property type="term" value="F:transcription cis-regulatory region binding"/>
    <property type="evidence" value="ECO:0007669"/>
    <property type="project" value="TreeGrafter"/>
</dbReference>
<feature type="DNA-binding region" description="H-T-H motif" evidence="2">
    <location>
        <begin position="32"/>
        <end position="51"/>
    </location>
</feature>
<protein>
    <recommendedName>
        <fullName evidence="3">HTH tetR-type domain-containing protein</fullName>
    </recommendedName>
</protein>
<dbReference type="Gene3D" id="1.10.357.10">
    <property type="entry name" value="Tetracycline Repressor, domain 2"/>
    <property type="match status" value="1"/>
</dbReference>
<dbReference type="RefSeq" id="WP_015100371.1">
    <property type="nucleotide sequence ID" value="NC_019673.1"/>
</dbReference>
<dbReference type="PRINTS" id="PR00455">
    <property type="entry name" value="HTHTETR"/>
</dbReference>
<dbReference type="GO" id="GO:0003700">
    <property type="term" value="F:DNA-binding transcription factor activity"/>
    <property type="evidence" value="ECO:0007669"/>
    <property type="project" value="TreeGrafter"/>
</dbReference>
<dbReference type="InterPro" id="IPR036271">
    <property type="entry name" value="Tet_transcr_reg_TetR-rel_C_sf"/>
</dbReference>
<keyword evidence="5" id="KW-1185">Reference proteome</keyword>
<evidence type="ECO:0000259" key="3">
    <source>
        <dbReference type="PROSITE" id="PS50977"/>
    </source>
</evidence>
<gene>
    <name evidence="4" type="ordered locus">BN6_29490</name>
</gene>
<dbReference type="PATRIC" id="fig|1179773.3.peg.2942"/>
<dbReference type="InterPro" id="IPR009057">
    <property type="entry name" value="Homeodomain-like_sf"/>
</dbReference>
<evidence type="ECO:0000256" key="2">
    <source>
        <dbReference type="PROSITE-ProRule" id="PRU00335"/>
    </source>
</evidence>
<feature type="domain" description="HTH tetR-type" evidence="3">
    <location>
        <begin position="10"/>
        <end position="69"/>
    </location>
</feature>
<dbReference type="eggNOG" id="COG1309">
    <property type="taxonomic scope" value="Bacteria"/>
</dbReference>
<proteinExistence type="predicted"/>
<dbReference type="PROSITE" id="PS50977">
    <property type="entry name" value="HTH_TETR_2"/>
    <property type="match status" value="1"/>
</dbReference>
<dbReference type="HOGENOM" id="CLU_069356_15_11_11"/>
<evidence type="ECO:0000313" key="5">
    <source>
        <dbReference type="Proteomes" id="UP000006281"/>
    </source>
</evidence>
<evidence type="ECO:0000256" key="1">
    <source>
        <dbReference type="ARBA" id="ARBA00023125"/>
    </source>
</evidence>
<dbReference type="KEGG" id="sesp:BN6_29490"/>
<dbReference type="Proteomes" id="UP000006281">
    <property type="component" value="Chromosome"/>
</dbReference>
<dbReference type="AlphaFoldDB" id="K0K011"/>
<dbReference type="BioCyc" id="SESP1179773:BN6_RS41910-MONOMER"/>
<dbReference type="InterPro" id="IPR001647">
    <property type="entry name" value="HTH_TetR"/>
</dbReference>
<sequence length="199" mass="21329">MRLTRAEQQERNRAALIEAARATIAGRGPAASLDAIADAAGLTTGAIYSIFGSRRELVRATVADQFHARHDEVARLAATDLDLVGVLRACAAQAVVPADVDQARTELNELLIVLRDDELRAQVAEIKQAELDRYATLLTDRVVPGVEPPRRSTPEEARRIAAALRAVLTGYAMHALVDRTADTADEIADTCAALAALAR</sequence>
<dbReference type="SUPFAM" id="SSF46689">
    <property type="entry name" value="Homeodomain-like"/>
    <property type="match status" value="1"/>
</dbReference>
<dbReference type="STRING" id="1179773.BN6_29490"/>
<reference evidence="4 5" key="1">
    <citation type="journal article" date="2012" name="BMC Genomics">
        <title>Complete genome sequence of Saccharothrix espanaensis DSM 44229T and comparison to the other completely sequenced Pseudonocardiaceae.</title>
        <authorList>
            <person name="Strobel T."/>
            <person name="Al-Dilaimi A."/>
            <person name="Blom J."/>
            <person name="Gessner A."/>
            <person name="Kalinowski J."/>
            <person name="Luzhetska M."/>
            <person name="Puhler A."/>
            <person name="Szczepanowski R."/>
            <person name="Bechthold A."/>
            <person name="Ruckert C."/>
        </authorList>
    </citation>
    <scope>NUCLEOTIDE SEQUENCE [LARGE SCALE GENOMIC DNA]</scope>
    <source>
        <strain evidence="5">ATCC 51144 / DSM 44229 / JCM 9112 / NBRC 15066 / NRRL 15764</strain>
    </source>
</reference>
<dbReference type="SUPFAM" id="SSF48498">
    <property type="entry name" value="Tetracyclin repressor-like, C-terminal domain"/>
    <property type="match status" value="1"/>
</dbReference>
<dbReference type="InterPro" id="IPR050109">
    <property type="entry name" value="HTH-type_TetR-like_transc_reg"/>
</dbReference>
<organism evidence="4 5">
    <name type="scientific">Saccharothrix espanaensis (strain ATCC 51144 / DSM 44229 / JCM 9112 / NBRC 15066 / NRRL 15764)</name>
    <dbReference type="NCBI Taxonomy" id="1179773"/>
    <lineage>
        <taxon>Bacteria</taxon>
        <taxon>Bacillati</taxon>
        <taxon>Actinomycetota</taxon>
        <taxon>Actinomycetes</taxon>
        <taxon>Pseudonocardiales</taxon>
        <taxon>Pseudonocardiaceae</taxon>
        <taxon>Saccharothrix</taxon>
    </lineage>
</organism>
<dbReference type="Pfam" id="PF00440">
    <property type="entry name" value="TetR_N"/>
    <property type="match status" value="1"/>
</dbReference>
<accession>K0K011</accession>
<dbReference type="PANTHER" id="PTHR30055">
    <property type="entry name" value="HTH-TYPE TRANSCRIPTIONAL REGULATOR RUTR"/>
    <property type="match status" value="1"/>
</dbReference>
<keyword evidence="1 2" id="KW-0238">DNA-binding</keyword>